<protein>
    <submittedName>
        <fullName evidence="2">Uncharacterized protein</fullName>
    </submittedName>
</protein>
<dbReference type="RefSeq" id="XP_037155740.1">
    <property type="nucleotide sequence ID" value="XM_037299739.1"/>
</dbReference>
<proteinExistence type="predicted"/>
<comment type="caution">
    <text evidence="2">The sequence shown here is derived from an EMBL/GenBank/DDBJ whole genome shotgun (WGS) entry which is preliminary data.</text>
</comment>
<gene>
    <name evidence="2" type="ORF">HO133_008876</name>
</gene>
<feature type="region of interest" description="Disordered" evidence="1">
    <location>
        <begin position="1"/>
        <end position="24"/>
    </location>
</feature>
<reference evidence="2 3" key="1">
    <citation type="journal article" date="2020" name="Genomics">
        <title>Complete, high-quality genomes from long-read metagenomic sequencing of two wolf lichen thalli reveals enigmatic genome architecture.</title>
        <authorList>
            <person name="McKenzie S.K."/>
            <person name="Walston R.F."/>
            <person name="Allen J.L."/>
        </authorList>
    </citation>
    <scope>NUCLEOTIDE SEQUENCE [LARGE SCALE GENOMIC DNA]</scope>
    <source>
        <strain evidence="2">WasteWater1</strain>
    </source>
</reference>
<dbReference type="EMBL" id="JACCJB010000005">
    <property type="protein sequence ID" value="KAF6227432.1"/>
    <property type="molecule type" value="Genomic_DNA"/>
</dbReference>
<dbReference type="Proteomes" id="UP000593566">
    <property type="component" value="Unassembled WGS sequence"/>
</dbReference>
<dbReference type="AlphaFoldDB" id="A0A8H6CPW3"/>
<organism evidence="2 3">
    <name type="scientific">Letharia lupina</name>
    <dbReference type="NCBI Taxonomy" id="560253"/>
    <lineage>
        <taxon>Eukaryota</taxon>
        <taxon>Fungi</taxon>
        <taxon>Dikarya</taxon>
        <taxon>Ascomycota</taxon>
        <taxon>Pezizomycotina</taxon>
        <taxon>Lecanoromycetes</taxon>
        <taxon>OSLEUM clade</taxon>
        <taxon>Lecanoromycetidae</taxon>
        <taxon>Lecanorales</taxon>
        <taxon>Lecanorineae</taxon>
        <taxon>Parmeliaceae</taxon>
        <taxon>Letharia</taxon>
    </lineage>
</organism>
<evidence type="ECO:0000313" key="3">
    <source>
        <dbReference type="Proteomes" id="UP000593566"/>
    </source>
</evidence>
<accession>A0A8H6CPW3</accession>
<keyword evidence="3" id="KW-1185">Reference proteome</keyword>
<sequence>MHVHRLGQGPANGPRSTKPEVLGAHNRPIVIPFDNDTVRDMALSHIQQARFHFRDERNVKLDVTRLSEGTATKTSFVLDSRLVEFLRLPTLTTWNTALSMWRYPFSVTDLVARESRTSGQPMLQLPSSQSVPAPVLWPKQTIVTEWLFPRQSLMNAVNLVVESLFDSGKVARRKQNVEEEKVSTPNNGFLTSLDFLEGHLG</sequence>
<evidence type="ECO:0000313" key="2">
    <source>
        <dbReference type="EMBL" id="KAF6227432.1"/>
    </source>
</evidence>
<name>A0A8H6CPW3_9LECA</name>
<dbReference type="GeneID" id="59337271"/>
<evidence type="ECO:0000256" key="1">
    <source>
        <dbReference type="SAM" id="MobiDB-lite"/>
    </source>
</evidence>